<dbReference type="OrthoDB" id="231241at2"/>
<sequence>MTSLNRRRRGLPARAIALLGAIVLGATSLLAGAASALAAPVLVEPGTINLDPACPSSTSETSDGTCTWLRVSPSSFLTTAALTPSELEATIVNLYRGETLVASGSPAAEYGAADLYFFGIREGTYTVELVSPAGFQQVGDFASGIAPGTVARTDLTFAPAAGVLTPRTLQLRMAPADLELGDLQLDVWVDENLNGVRDAGETGPSASVSLGIRNTDPTRDGLVPINAFNKFLYDYARTYKVATGDYVVDYDYFGTDGLVPLAGIDPATGTGTVSVSPTGRLLIPLGQPGDVITPPAPTVPAVSLASGPASATEATSADFTFTVTPDNATLNWSLDGGGTTGTPGRTVSLSGLGTGEHELRVTAVLNGVASNELAFDWQVLSPGSIPDPSPTPTAPGDGQGNPDPDPSEEAPEVPKYDVVQGEALVVNAVGFASGEQVEVRLLPEDVVLRTATSGADGAVRAEVTVPADAEVGLHALRLTGLTSGFTQSVDLDVTAAVPAPPEGGSEEGTPASDPTEVRATGGRSELEMTGLSPGAQLAGYGALAAILLGAGLILVRSRASRRVAAMDPADRLRMLIG</sequence>
<reference evidence="4 6" key="1">
    <citation type="submission" date="2019-07" db="EMBL/GenBank/DDBJ databases">
        <title>Whole genome shotgun sequence of Cellulomonas hominis NBRC 16055.</title>
        <authorList>
            <person name="Hosoyama A."/>
            <person name="Uohara A."/>
            <person name="Ohji S."/>
            <person name="Ichikawa N."/>
        </authorList>
    </citation>
    <scope>NUCLEOTIDE SEQUENCE [LARGE SCALE GENOMIC DNA]</scope>
    <source>
        <strain evidence="4 6">NBRC 16055</strain>
    </source>
</reference>
<protein>
    <recommendedName>
        <fullName evidence="8">Ig-like domain-containing protein</fullName>
    </recommendedName>
</protein>
<evidence type="ECO:0000313" key="4">
    <source>
        <dbReference type="EMBL" id="GEL48065.1"/>
    </source>
</evidence>
<keyword evidence="3" id="KW-0732">Signal</keyword>
<accession>A0A511FFP0</accession>
<evidence type="ECO:0000256" key="2">
    <source>
        <dbReference type="SAM" id="Phobius"/>
    </source>
</evidence>
<evidence type="ECO:0000256" key="3">
    <source>
        <dbReference type="SAM" id="SignalP"/>
    </source>
</evidence>
<dbReference type="RefSeq" id="WP_146839754.1">
    <property type="nucleotide sequence ID" value="NZ_BJVQ01000060.1"/>
</dbReference>
<dbReference type="Proteomes" id="UP000564629">
    <property type="component" value="Unassembled WGS sequence"/>
</dbReference>
<keyword evidence="2" id="KW-1133">Transmembrane helix</keyword>
<feature type="transmembrane region" description="Helical" evidence="2">
    <location>
        <begin position="537"/>
        <end position="555"/>
    </location>
</feature>
<gene>
    <name evidence="4" type="ORF">CHO01_31810</name>
    <name evidence="5" type="ORF">HNR08_003577</name>
</gene>
<feature type="signal peptide" evidence="3">
    <location>
        <begin position="1"/>
        <end position="38"/>
    </location>
</feature>
<evidence type="ECO:0008006" key="8">
    <source>
        <dbReference type="Google" id="ProtNLM"/>
    </source>
</evidence>
<feature type="region of interest" description="Disordered" evidence="1">
    <location>
        <begin position="497"/>
        <end position="519"/>
    </location>
</feature>
<dbReference type="EMBL" id="BJVQ01000060">
    <property type="protein sequence ID" value="GEL48065.1"/>
    <property type="molecule type" value="Genomic_DNA"/>
</dbReference>
<reference evidence="5 7" key="2">
    <citation type="submission" date="2020-08" db="EMBL/GenBank/DDBJ databases">
        <title>Sequencing the genomes of 1000 actinobacteria strains.</title>
        <authorList>
            <person name="Klenk H.-P."/>
        </authorList>
    </citation>
    <scope>NUCLEOTIDE SEQUENCE [LARGE SCALE GENOMIC DNA]</scope>
    <source>
        <strain evidence="5 7">DSM 9581</strain>
    </source>
</reference>
<evidence type="ECO:0000313" key="7">
    <source>
        <dbReference type="Proteomes" id="UP000564629"/>
    </source>
</evidence>
<keyword evidence="6" id="KW-1185">Reference proteome</keyword>
<feature type="region of interest" description="Disordered" evidence="1">
    <location>
        <begin position="380"/>
        <end position="413"/>
    </location>
</feature>
<dbReference type="EMBL" id="JACHDN010000001">
    <property type="protein sequence ID" value="MBB5474841.1"/>
    <property type="molecule type" value="Genomic_DNA"/>
</dbReference>
<keyword evidence="2" id="KW-0472">Membrane</keyword>
<dbReference type="Proteomes" id="UP000321723">
    <property type="component" value="Unassembled WGS sequence"/>
</dbReference>
<evidence type="ECO:0000256" key="1">
    <source>
        <dbReference type="SAM" id="MobiDB-lite"/>
    </source>
</evidence>
<comment type="caution">
    <text evidence="4">The sequence shown here is derived from an EMBL/GenBank/DDBJ whole genome shotgun (WGS) entry which is preliminary data.</text>
</comment>
<evidence type="ECO:0000313" key="5">
    <source>
        <dbReference type="EMBL" id="MBB5474841.1"/>
    </source>
</evidence>
<keyword evidence="2" id="KW-0812">Transmembrane</keyword>
<evidence type="ECO:0000313" key="6">
    <source>
        <dbReference type="Proteomes" id="UP000321723"/>
    </source>
</evidence>
<feature type="chain" id="PRO_5036131441" description="Ig-like domain-containing protein" evidence="3">
    <location>
        <begin position="39"/>
        <end position="577"/>
    </location>
</feature>
<name>A0A511FFP0_9CELL</name>
<organism evidence="4 6">
    <name type="scientific">Cellulomonas hominis</name>
    <dbReference type="NCBI Taxonomy" id="156981"/>
    <lineage>
        <taxon>Bacteria</taxon>
        <taxon>Bacillati</taxon>
        <taxon>Actinomycetota</taxon>
        <taxon>Actinomycetes</taxon>
        <taxon>Micrococcales</taxon>
        <taxon>Cellulomonadaceae</taxon>
        <taxon>Cellulomonas</taxon>
    </lineage>
</organism>
<proteinExistence type="predicted"/>
<dbReference type="AlphaFoldDB" id="A0A511FFP0"/>